<evidence type="ECO:0000256" key="8">
    <source>
        <dbReference type="ARBA" id="ARBA00033765"/>
    </source>
</evidence>
<comment type="cofactor">
    <cofactor evidence="9">
        <name>[4Fe-4S] cluster</name>
        <dbReference type="ChEBI" id="CHEBI:49883"/>
    </cofactor>
    <text evidence="9">Binds 2 [4Fe-4S] clusters. One cluster is coordinated with 3 cysteines and an exchangeable S-adenosyl-L-methionine.</text>
</comment>
<dbReference type="InterPro" id="IPR058240">
    <property type="entry name" value="rSAM_sf"/>
</dbReference>
<feature type="binding site" evidence="9">
    <location>
        <position position="103"/>
    </location>
    <ligand>
        <name>[4Fe-4S] cluster</name>
        <dbReference type="ChEBI" id="CHEBI:49883"/>
        <label>1</label>
    </ligand>
</feature>
<dbReference type="Proteomes" id="UP001165293">
    <property type="component" value="Unassembled WGS sequence"/>
</dbReference>
<dbReference type="EMBL" id="JAJGAK010000003">
    <property type="protein sequence ID" value="MCC8363886.1"/>
    <property type="molecule type" value="Genomic_DNA"/>
</dbReference>
<accession>A0ABS8JJV7</accession>
<keyword evidence="14" id="KW-1185">Reference proteome</keyword>
<feature type="binding site" evidence="9">
    <location>
        <position position="181"/>
    </location>
    <ligand>
        <name>[4Fe-4S] cluster</name>
        <dbReference type="ChEBI" id="CHEBI:49883"/>
        <label>2</label>
        <note>4Fe-4S-S-AdoMet</note>
    </ligand>
</feature>
<keyword evidence="6 9" id="KW-0408">Iron</keyword>
<feature type="binding site" evidence="9">
    <location>
        <position position="184"/>
    </location>
    <ligand>
        <name>[4Fe-4S] cluster</name>
        <dbReference type="ChEBI" id="CHEBI:49883"/>
        <label>2</label>
        <note>4Fe-4S-S-AdoMet</note>
    </ligand>
</feature>
<proteinExistence type="inferred from homology"/>
<keyword evidence="4 9" id="KW-0949">S-adenosyl-L-methionine</keyword>
<feature type="domain" description="TRAM" evidence="10">
    <location>
        <begin position="399"/>
        <end position="462"/>
    </location>
</feature>
<gene>
    <name evidence="9 13" type="primary">miaB</name>
    <name evidence="13" type="ORF">LK996_12475</name>
</gene>
<dbReference type="PROSITE" id="PS50926">
    <property type="entry name" value="TRAM"/>
    <property type="match status" value="1"/>
</dbReference>
<comment type="caution">
    <text evidence="13">The sequence shown here is derived from an EMBL/GenBank/DDBJ whole genome shotgun (WGS) entry which is preliminary data.</text>
</comment>
<feature type="binding site" evidence="9">
    <location>
        <position position="69"/>
    </location>
    <ligand>
        <name>[4Fe-4S] cluster</name>
        <dbReference type="ChEBI" id="CHEBI:49883"/>
        <label>1</label>
    </ligand>
</feature>
<name>A0ABS8JJV7_9GAMM</name>
<evidence type="ECO:0000256" key="2">
    <source>
        <dbReference type="ARBA" id="ARBA00022485"/>
    </source>
</evidence>
<evidence type="ECO:0000256" key="4">
    <source>
        <dbReference type="ARBA" id="ARBA00022691"/>
    </source>
</evidence>
<dbReference type="SUPFAM" id="SSF102114">
    <property type="entry name" value="Radical SAM enzymes"/>
    <property type="match status" value="1"/>
</dbReference>
<keyword evidence="9" id="KW-0819">tRNA processing</keyword>
<dbReference type="PANTHER" id="PTHR43020">
    <property type="entry name" value="CDK5 REGULATORY SUBUNIT-ASSOCIATED PROTEIN 1"/>
    <property type="match status" value="1"/>
</dbReference>
<dbReference type="NCBIfam" id="TIGR01574">
    <property type="entry name" value="miaB-methiolase"/>
    <property type="match status" value="1"/>
</dbReference>
<comment type="subcellular location">
    <subcellularLocation>
        <location evidence="9">Cytoplasm</location>
    </subcellularLocation>
</comment>
<evidence type="ECO:0000259" key="10">
    <source>
        <dbReference type="PROSITE" id="PS50926"/>
    </source>
</evidence>
<dbReference type="EC" id="2.8.4.3" evidence="8 9"/>
<comment type="function">
    <text evidence="1 9">Catalyzes the methylthiolation of N6-(dimethylallyl)adenosine (i(6)A), leading to the formation of 2-methylthio-N6-(dimethylallyl)adenosine (ms(2)i(6)A) at position 37 in tRNAs that read codons beginning with uridine.</text>
</comment>
<feature type="binding site" evidence="9">
    <location>
        <position position="32"/>
    </location>
    <ligand>
        <name>[4Fe-4S] cluster</name>
        <dbReference type="ChEBI" id="CHEBI:49883"/>
        <label>1</label>
    </ligand>
</feature>
<dbReference type="PANTHER" id="PTHR43020:SF2">
    <property type="entry name" value="MITOCHONDRIAL TRNA METHYLTHIOTRANSFERASE CDK5RAP1"/>
    <property type="match status" value="1"/>
</dbReference>
<evidence type="ECO:0000256" key="3">
    <source>
        <dbReference type="ARBA" id="ARBA00022679"/>
    </source>
</evidence>
<keyword evidence="2 9" id="KW-0004">4Fe-4S</keyword>
<evidence type="ECO:0000256" key="5">
    <source>
        <dbReference type="ARBA" id="ARBA00022723"/>
    </source>
</evidence>
<dbReference type="SFLD" id="SFLDG01061">
    <property type="entry name" value="methylthiotransferase"/>
    <property type="match status" value="1"/>
</dbReference>
<feature type="domain" description="MTTase N-terminal" evidence="11">
    <location>
        <begin position="23"/>
        <end position="140"/>
    </location>
</feature>
<dbReference type="Gene3D" id="3.80.30.20">
    <property type="entry name" value="tm_1862 like domain"/>
    <property type="match status" value="1"/>
</dbReference>
<evidence type="ECO:0000256" key="1">
    <source>
        <dbReference type="ARBA" id="ARBA00003234"/>
    </source>
</evidence>
<dbReference type="CDD" id="cd01335">
    <property type="entry name" value="Radical_SAM"/>
    <property type="match status" value="1"/>
</dbReference>
<dbReference type="Gene3D" id="3.40.50.12160">
    <property type="entry name" value="Methylthiotransferase, N-terminal domain"/>
    <property type="match status" value="1"/>
</dbReference>
<dbReference type="InterPro" id="IPR006638">
    <property type="entry name" value="Elp3/MiaA/NifB-like_rSAM"/>
</dbReference>
<reference evidence="13" key="1">
    <citation type="submission" date="2021-10" db="EMBL/GenBank/DDBJ databases">
        <authorList>
            <person name="Lyu M."/>
            <person name="Wang X."/>
            <person name="Meng X."/>
            <person name="Xu K."/>
        </authorList>
    </citation>
    <scope>NUCLEOTIDE SEQUENCE</scope>
    <source>
        <strain evidence="13">A6</strain>
    </source>
</reference>
<dbReference type="SMART" id="SM00729">
    <property type="entry name" value="Elp3"/>
    <property type="match status" value="1"/>
</dbReference>
<dbReference type="Pfam" id="PF01938">
    <property type="entry name" value="TRAM"/>
    <property type="match status" value="1"/>
</dbReference>
<keyword evidence="3 9" id="KW-0808">Transferase</keyword>
<dbReference type="SFLD" id="SFLDG01082">
    <property type="entry name" value="B12-binding_domain_containing"/>
    <property type="match status" value="1"/>
</dbReference>
<dbReference type="SFLD" id="SFLDF00273">
    <property type="entry name" value="(dimethylallyl)adenosine_tRNA"/>
    <property type="match status" value="1"/>
</dbReference>
<dbReference type="PROSITE" id="PS51449">
    <property type="entry name" value="MTTASE_N"/>
    <property type="match status" value="1"/>
</dbReference>
<dbReference type="InterPro" id="IPR006463">
    <property type="entry name" value="MiaB_methiolase"/>
</dbReference>
<dbReference type="Pfam" id="PF00919">
    <property type="entry name" value="UPF0004"/>
    <property type="match status" value="1"/>
</dbReference>
<evidence type="ECO:0000256" key="6">
    <source>
        <dbReference type="ARBA" id="ARBA00023004"/>
    </source>
</evidence>
<evidence type="ECO:0000259" key="11">
    <source>
        <dbReference type="PROSITE" id="PS51449"/>
    </source>
</evidence>
<feature type="domain" description="Radical SAM core" evidence="12">
    <location>
        <begin position="163"/>
        <end position="396"/>
    </location>
</feature>
<dbReference type="NCBIfam" id="TIGR00089">
    <property type="entry name" value="MiaB/RimO family radical SAM methylthiotransferase"/>
    <property type="match status" value="1"/>
</dbReference>
<dbReference type="InterPro" id="IPR005839">
    <property type="entry name" value="Methylthiotransferase"/>
</dbReference>
<evidence type="ECO:0000256" key="7">
    <source>
        <dbReference type="ARBA" id="ARBA00023014"/>
    </source>
</evidence>
<keyword evidence="9" id="KW-0963">Cytoplasm</keyword>
<comment type="catalytic activity">
    <reaction evidence="9">
        <text>N(6)-dimethylallyladenosine(37) in tRNA + (sulfur carrier)-SH + AH2 + 2 S-adenosyl-L-methionine = 2-methylsulfanyl-N(6)-dimethylallyladenosine(37) in tRNA + (sulfur carrier)-H + 5'-deoxyadenosine + L-methionine + A + S-adenosyl-L-homocysteine + 2 H(+)</text>
        <dbReference type="Rhea" id="RHEA:37067"/>
        <dbReference type="Rhea" id="RHEA-COMP:10375"/>
        <dbReference type="Rhea" id="RHEA-COMP:10376"/>
        <dbReference type="Rhea" id="RHEA-COMP:14737"/>
        <dbReference type="Rhea" id="RHEA-COMP:14739"/>
        <dbReference type="ChEBI" id="CHEBI:13193"/>
        <dbReference type="ChEBI" id="CHEBI:15378"/>
        <dbReference type="ChEBI" id="CHEBI:17319"/>
        <dbReference type="ChEBI" id="CHEBI:17499"/>
        <dbReference type="ChEBI" id="CHEBI:29917"/>
        <dbReference type="ChEBI" id="CHEBI:57844"/>
        <dbReference type="ChEBI" id="CHEBI:57856"/>
        <dbReference type="ChEBI" id="CHEBI:59789"/>
        <dbReference type="ChEBI" id="CHEBI:64428"/>
        <dbReference type="ChEBI" id="CHEBI:74415"/>
        <dbReference type="ChEBI" id="CHEBI:74417"/>
        <dbReference type="EC" id="2.8.4.3"/>
    </reaction>
</comment>
<dbReference type="HAMAP" id="MF_01864">
    <property type="entry name" value="tRNA_metthiotr_MiaB"/>
    <property type="match status" value="1"/>
</dbReference>
<dbReference type="InterPro" id="IPR023404">
    <property type="entry name" value="rSAM_horseshoe"/>
</dbReference>
<organism evidence="13 14">
    <name type="scientific">Noviluteimonas lactosilytica</name>
    <dbReference type="NCBI Taxonomy" id="2888523"/>
    <lineage>
        <taxon>Bacteria</taxon>
        <taxon>Pseudomonadati</taxon>
        <taxon>Pseudomonadota</taxon>
        <taxon>Gammaproteobacteria</taxon>
        <taxon>Lysobacterales</taxon>
        <taxon>Lysobacteraceae</taxon>
        <taxon>Noviluteimonas</taxon>
    </lineage>
</organism>
<dbReference type="GO" id="GO:0035597">
    <property type="term" value="F:tRNA-2-methylthio-N(6)-dimethylallyladenosine(37) synthase activity"/>
    <property type="evidence" value="ECO:0007669"/>
    <property type="project" value="UniProtKB-EC"/>
</dbReference>
<dbReference type="PROSITE" id="PS01278">
    <property type="entry name" value="MTTASE_RADICAL"/>
    <property type="match status" value="1"/>
</dbReference>
<evidence type="ECO:0000259" key="12">
    <source>
        <dbReference type="PROSITE" id="PS51918"/>
    </source>
</evidence>
<dbReference type="InterPro" id="IPR038135">
    <property type="entry name" value="Methylthiotransferase_N_sf"/>
</dbReference>
<comment type="similarity">
    <text evidence="9">Belongs to the methylthiotransferase family. MiaB subfamily.</text>
</comment>
<evidence type="ECO:0000256" key="9">
    <source>
        <dbReference type="HAMAP-Rule" id="MF_01864"/>
    </source>
</evidence>
<dbReference type="Pfam" id="PF04055">
    <property type="entry name" value="Radical_SAM"/>
    <property type="match status" value="1"/>
</dbReference>
<protein>
    <recommendedName>
        <fullName evidence="8 9">tRNA-2-methylthio-N(6)-dimethylallyladenosine synthase</fullName>
        <ecNumber evidence="8 9">2.8.4.3</ecNumber>
    </recommendedName>
    <alternativeName>
        <fullName evidence="9">(Dimethylallyl)adenosine tRNA methylthiotransferase MiaB</fullName>
    </alternativeName>
    <alternativeName>
        <fullName evidence="9">tRNA-i(6)A37 methylthiotransferase</fullName>
    </alternativeName>
</protein>
<evidence type="ECO:0000313" key="14">
    <source>
        <dbReference type="Proteomes" id="UP001165293"/>
    </source>
</evidence>
<dbReference type="InterPro" id="IPR002792">
    <property type="entry name" value="TRAM_dom"/>
</dbReference>
<dbReference type="SFLD" id="SFLDS00029">
    <property type="entry name" value="Radical_SAM"/>
    <property type="match status" value="1"/>
</dbReference>
<dbReference type="InterPro" id="IPR007197">
    <property type="entry name" value="rSAM"/>
</dbReference>
<feature type="binding site" evidence="9">
    <location>
        <position position="177"/>
    </location>
    <ligand>
        <name>[4Fe-4S] cluster</name>
        <dbReference type="ChEBI" id="CHEBI:49883"/>
        <label>2</label>
        <note>4Fe-4S-S-AdoMet</note>
    </ligand>
</feature>
<comment type="subunit">
    <text evidence="9">Monomer.</text>
</comment>
<dbReference type="InterPro" id="IPR013848">
    <property type="entry name" value="Methylthiotransferase_N"/>
</dbReference>
<keyword evidence="7 9" id="KW-0411">Iron-sulfur</keyword>
<keyword evidence="5 9" id="KW-0479">Metal-binding</keyword>
<dbReference type="InterPro" id="IPR020612">
    <property type="entry name" value="Methylthiotransferase_CS"/>
</dbReference>
<evidence type="ECO:0000313" key="13">
    <source>
        <dbReference type="EMBL" id="MCC8363886.1"/>
    </source>
</evidence>
<sequence length="463" mass="50707">MLQPSMSDPAAPEVDAPRPAARGKLFIKTHGCQMNEYDSARMADVLAATEGLELTDNVEEADVVLVNTCSIREKAQEKVFSQLGRWKALKKDGKPVLIGVGGCVASQEGAAIVKRAPYVDLVFGPQTLHRLPELIRERRATGAPQVDISFPEIEKFDRLPEPRAEGPSAFVSIMEGCSKYCSFCVVPYTRGEEVSRPFEDVLVEVAQLAAQGVREINLLGQNVNAYRGPFGDEGETADLGLLIRAIAGIEGVGRIRFTTSHPLEFSDSLVEAYRDVPQLANYLHLPVQAGSDRILAAMKRGYTALEFKQKIRKLRAVRPGISISSDFIVGFPGETDADFEKTMKLIEDVGFDQSFSFIYSRRPGTPAADLSDDTTDAEKHARLERLQARINAHAAEISKAMIGSVQRVLVEGPSKKDPNELTGKTENMRSVNFPGNARLIGQFVDVVITEAFSNSLRARVAID</sequence>
<dbReference type="PROSITE" id="PS51918">
    <property type="entry name" value="RADICAL_SAM"/>
    <property type="match status" value="1"/>
</dbReference>